<dbReference type="GO" id="GO:0003700">
    <property type="term" value="F:DNA-binding transcription factor activity"/>
    <property type="evidence" value="ECO:0007669"/>
    <property type="project" value="InterPro"/>
</dbReference>
<dbReference type="Gene3D" id="1.10.10.10">
    <property type="entry name" value="Winged helix-like DNA-binding domain superfamily/Winged helix DNA-binding domain"/>
    <property type="match status" value="1"/>
</dbReference>
<keyword evidence="1" id="KW-0805">Transcription regulation</keyword>
<dbReference type="PROSITE" id="PS50949">
    <property type="entry name" value="HTH_GNTR"/>
    <property type="match status" value="1"/>
</dbReference>
<evidence type="ECO:0000256" key="2">
    <source>
        <dbReference type="ARBA" id="ARBA00023125"/>
    </source>
</evidence>
<dbReference type="GO" id="GO:0003677">
    <property type="term" value="F:DNA binding"/>
    <property type="evidence" value="ECO:0007669"/>
    <property type="project" value="UniProtKB-KW"/>
</dbReference>
<dbReference type="InterPro" id="IPR036388">
    <property type="entry name" value="WH-like_DNA-bd_sf"/>
</dbReference>
<comment type="caution">
    <text evidence="5">The sequence shown here is derived from an EMBL/GenBank/DDBJ whole genome shotgun (WGS) entry which is preliminary data.</text>
</comment>
<keyword evidence="3" id="KW-0804">Transcription</keyword>
<dbReference type="EMBL" id="JEOB01000001">
    <property type="protein sequence ID" value="EXM40967.1"/>
    <property type="molecule type" value="Genomic_DNA"/>
</dbReference>
<evidence type="ECO:0000256" key="3">
    <source>
        <dbReference type="ARBA" id="ARBA00023163"/>
    </source>
</evidence>
<dbReference type="OrthoDB" id="9802328at2"/>
<dbReference type="SMART" id="SM00345">
    <property type="entry name" value="HTH_GNTR"/>
    <property type="match status" value="1"/>
</dbReference>
<dbReference type="PANTHER" id="PTHR38445:SF7">
    <property type="entry name" value="GNTR-FAMILY TRANSCRIPTIONAL REGULATOR"/>
    <property type="match status" value="1"/>
</dbReference>
<dbReference type="Proteomes" id="UP000021369">
    <property type="component" value="Unassembled WGS sequence"/>
</dbReference>
<keyword evidence="6" id="KW-1185">Reference proteome</keyword>
<dbReference type="InterPro" id="IPR000524">
    <property type="entry name" value="Tscrpt_reg_HTH_GntR"/>
</dbReference>
<dbReference type="PANTHER" id="PTHR38445">
    <property type="entry name" value="HTH-TYPE TRANSCRIPTIONAL REPRESSOR YTRA"/>
    <property type="match status" value="1"/>
</dbReference>
<feature type="domain" description="HTH gntR-type" evidence="4">
    <location>
        <begin position="11"/>
        <end position="79"/>
    </location>
</feature>
<sequence length="79" mass="8906">MDIEIDAQSRLTITEQIVGQIERLISEGELKEDDVLPAVKDMADRLQISRMTTAKAYALLCEKGLAEQSDGRFLIRVKK</sequence>
<evidence type="ECO:0000313" key="5">
    <source>
        <dbReference type="EMBL" id="EXM40967.1"/>
    </source>
</evidence>
<protein>
    <recommendedName>
        <fullName evidence="4">HTH gntR-type domain-containing protein</fullName>
    </recommendedName>
</protein>
<accession>A0A011V615</accession>
<name>A0A011V615_RUMAL</name>
<dbReference type="PATRIC" id="fig|1341156.4.peg.77"/>
<dbReference type="Pfam" id="PF00392">
    <property type="entry name" value="GntR"/>
    <property type="match status" value="1"/>
</dbReference>
<dbReference type="InterPro" id="IPR036390">
    <property type="entry name" value="WH_DNA-bd_sf"/>
</dbReference>
<dbReference type="RefSeq" id="WP_051506285.1">
    <property type="nucleotide sequence ID" value="NZ_JEOB01000001.1"/>
</dbReference>
<dbReference type="AlphaFoldDB" id="A0A011V615"/>
<proteinExistence type="predicted"/>
<evidence type="ECO:0000256" key="1">
    <source>
        <dbReference type="ARBA" id="ARBA00023015"/>
    </source>
</evidence>
<evidence type="ECO:0000259" key="4">
    <source>
        <dbReference type="PROSITE" id="PS50949"/>
    </source>
</evidence>
<reference evidence="5 6" key="1">
    <citation type="submission" date="2013-06" db="EMBL/GenBank/DDBJ databases">
        <title>Rumen cellulosomics: divergent fiber-degrading strategies revealed by comparative genome-wide analysis of six Ruminococcal strains.</title>
        <authorList>
            <person name="Dassa B."/>
            <person name="Borovok I."/>
            <person name="Lamed R."/>
            <person name="Flint H."/>
            <person name="Yeoman C.J."/>
            <person name="White B."/>
            <person name="Bayer E.A."/>
        </authorList>
    </citation>
    <scope>NUCLEOTIDE SEQUENCE [LARGE SCALE GENOMIC DNA]</scope>
    <source>
        <strain evidence="5 6">SY3</strain>
    </source>
</reference>
<organism evidence="5 6">
    <name type="scientific">Ruminococcus albus SY3</name>
    <dbReference type="NCBI Taxonomy" id="1341156"/>
    <lineage>
        <taxon>Bacteria</taxon>
        <taxon>Bacillati</taxon>
        <taxon>Bacillota</taxon>
        <taxon>Clostridia</taxon>
        <taxon>Eubacteriales</taxon>
        <taxon>Oscillospiraceae</taxon>
        <taxon>Ruminococcus</taxon>
    </lineage>
</organism>
<gene>
    <name evidence="5" type="ORF">RASY3_01775</name>
</gene>
<evidence type="ECO:0000313" key="6">
    <source>
        <dbReference type="Proteomes" id="UP000021369"/>
    </source>
</evidence>
<dbReference type="SUPFAM" id="SSF46785">
    <property type="entry name" value="Winged helix' DNA-binding domain"/>
    <property type="match status" value="1"/>
</dbReference>
<keyword evidence="2" id="KW-0238">DNA-binding</keyword>